<dbReference type="SUPFAM" id="SSF46785">
    <property type="entry name" value="Winged helix' DNA-binding domain"/>
    <property type="match status" value="1"/>
</dbReference>
<evidence type="ECO:0000313" key="4">
    <source>
        <dbReference type="EMBL" id="SMX45585.1"/>
    </source>
</evidence>
<keyword evidence="2" id="KW-0175">Coiled coil</keyword>
<evidence type="ECO:0000259" key="3">
    <source>
        <dbReference type="Pfam" id="PF01051"/>
    </source>
</evidence>
<dbReference type="Pfam" id="PF21205">
    <property type="entry name" value="Rep3_C"/>
    <property type="match status" value="1"/>
</dbReference>
<gene>
    <name evidence="4" type="ORF">OCA8868_03331</name>
</gene>
<dbReference type="GO" id="GO:0003887">
    <property type="term" value="F:DNA-directed DNA polymerase activity"/>
    <property type="evidence" value="ECO:0007669"/>
    <property type="project" value="InterPro"/>
</dbReference>
<dbReference type="InterPro" id="IPR000525">
    <property type="entry name" value="Initiator_Rep_WH1"/>
</dbReference>
<evidence type="ECO:0000313" key="5">
    <source>
        <dbReference type="Proteomes" id="UP000203464"/>
    </source>
</evidence>
<evidence type="ECO:0000256" key="1">
    <source>
        <dbReference type="ARBA" id="ARBA00038283"/>
    </source>
</evidence>
<comment type="similarity">
    <text evidence="1">Belongs to the initiator RepB protein family.</text>
</comment>
<keyword evidence="5" id="KW-1185">Reference proteome</keyword>
<proteinExistence type="inferred from homology"/>
<dbReference type="Pfam" id="PF01051">
    <property type="entry name" value="Rep3_N"/>
    <property type="match status" value="1"/>
</dbReference>
<dbReference type="AlphaFoldDB" id="A0A238KRZ6"/>
<dbReference type="InterPro" id="IPR036388">
    <property type="entry name" value="WH-like_DNA-bd_sf"/>
</dbReference>
<sequence length="482" mass="54966">MAALQLQRYLERNTIKHPTALLHYERRLSDFEQGILFLCVHIIAKMERAPDGFYYLEKSLVRAVMRQEGNQDYTRITEAVKTISKTDLRFNFMGQDRTFDSYEAPLIIGRATNKGRGVIAFEVHPRIEKLVKDPRVFARLNIYFISALADVRRGYSFYALFRDLVDRTKSTEVTLDYLELRSYLGVEPSAYPAFKAFKQWVLKPLLDSVNERTDLQLSYEPVKTGRKLTHLKFTIKPQAWQLQLFEAEHAERMVTELAKSFDGALIENKKEPAQIEAGASGERAGLIDKCVKLGVTSKTVERALKAYGVQGVGEIIAHTESRFRKMDAKGEKYDAKNYLAKMLNEGVGVKAAAERQKAEKAAQALAKREAARLELSKAEQAAEALEAEFKDHQRKRATELIETQSAANMVELSAVVGDLIPPLPDYRNRWRSIEGEIKKLDRRKITDRTIFNGYVVPEALRLWGKPEDLNLATYKKSKLIKA</sequence>
<reference evidence="5" key="1">
    <citation type="submission" date="2017-05" db="EMBL/GenBank/DDBJ databases">
        <authorList>
            <person name="Rodrigo-Torres L."/>
            <person name="Arahal R. D."/>
            <person name="Lucena T."/>
        </authorList>
    </citation>
    <scope>NUCLEOTIDE SEQUENCE [LARGE SCALE GENOMIC DNA]</scope>
    <source>
        <strain evidence="5">CECT 8868</strain>
    </source>
</reference>
<feature type="domain" description="Initiator Rep protein WH1" evidence="3">
    <location>
        <begin position="15"/>
        <end position="148"/>
    </location>
</feature>
<protein>
    <submittedName>
        <fullName evidence="4">Initiator Replication protein</fullName>
    </submittedName>
</protein>
<feature type="coiled-coil region" evidence="2">
    <location>
        <begin position="361"/>
        <end position="402"/>
    </location>
</feature>
<dbReference type="EMBL" id="FXYD01000009">
    <property type="protein sequence ID" value="SMX45585.1"/>
    <property type="molecule type" value="Genomic_DNA"/>
</dbReference>
<dbReference type="GO" id="GO:0006270">
    <property type="term" value="P:DNA replication initiation"/>
    <property type="evidence" value="ECO:0007669"/>
    <property type="project" value="InterPro"/>
</dbReference>
<evidence type="ECO:0000256" key="2">
    <source>
        <dbReference type="SAM" id="Coils"/>
    </source>
</evidence>
<name>A0A238KRZ6_9RHOB</name>
<accession>A0A238KRZ6</accession>
<organism evidence="4 5">
    <name type="scientific">Octadecabacter ascidiaceicola</name>
    <dbReference type="NCBI Taxonomy" id="1655543"/>
    <lineage>
        <taxon>Bacteria</taxon>
        <taxon>Pseudomonadati</taxon>
        <taxon>Pseudomonadota</taxon>
        <taxon>Alphaproteobacteria</taxon>
        <taxon>Rhodobacterales</taxon>
        <taxon>Roseobacteraceae</taxon>
        <taxon>Octadecabacter</taxon>
    </lineage>
</organism>
<dbReference type="Proteomes" id="UP000203464">
    <property type="component" value="Unassembled WGS sequence"/>
</dbReference>
<dbReference type="InterPro" id="IPR036390">
    <property type="entry name" value="WH_DNA-bd_sf"/>
</dbReference>
<dbReference type="Gene3D" id="1.10.10.10">
    <property type="entry name" value="Winged helix-like DNA-binding domain superfamily/Winged helix DNA-binding domain"/>
    <property type="match status" value="2"/>
</dbReference>